<name>A0ABP9XTA7_9FUNG</name>
<evidence type="ECO:0000313" key="2">
    <source>
        <dbReference type="Proteomes" id="UP001476247"/>
    </source>
</evidence>
<dbReference type="SUPFAM" id="SSF53474">
    <property type="entry name" value="alpha/beta-Hydrolases"/>
    <property type="match status" value="1"/>
</dbReference>
<dbReference type="InterPro" id="IPR029058">
    <property type="entry name" value="AB_hydrolase_fold"/>
</dbReference>
<evidence type="ECO:0008006" key="3">
    <source>
        <dbReference type="Google" id="ProtNLM"/>
    </source>
</evidence>
<sequence length="134" mass="15225">MPKLYLQVEEASIYFEAEGNGPYLIFIPRGVVEVHGYGQSKLTGPQDDKNRLETEADDIYRLMRSLTNQNFTLFGFRAGGAVSLKYLVKYLETLQKMSVHEPVVNPGALSDGKQLAQFRTDIHNAHRTKDMILY</sequence>
<keyword evidence="2" id="KW-1185">Reference proteome</keyword>
<comment type="caution">
    <text evidence="1">The sequence shown here is derived from an EMBL/GenBank/DDBJ whole genome shotgun (WGS) entry which is preliminary data.</text>
</comment>
<protein>
    <recommendedName>
        <fullName evidence="3">Alpha/beta hydrolase</fullName>
    </recommendedName>
</protein>
<dbReference type="Proteomes" id="UP001476247">
    <property type="component" value="Unassembled WGS sequence"/>
</dbReference>
<gene>
    <name evidence="1" type="ORF">HPULCUR_003395</name>
</gene>
<proteinExistence type="predicted"/>
<reference evidence="1 2" key="1">
    <citation type="submission" date="2024-04" db="EMBL/GenBank/DDBJ databases">
        <title>genome sequences of Mucor flavus KT1a and Helicostylum pulchrum KT1b strains isolation_sourced from the surface of a dry-aged beef.</title>
        <authorList>
            <person name="Toyotome T."/>
            <person name="Hosono M."/>
            <person name="Torimaru M."/>
            <person name="Fukuda K."/>
            <person name="Mikami N."/>
        </authorList>
    </citation>
    <scope>NUCLEOTIDE SEQUENCE [LARGE SCALE GENOMIC DNA]</scope>
    <source>
        <strain evidence="1 2">KT1b</strain>
    </source>
</reference>
<evidence type="ECO:0000313" key="1">
    <source>
        <dbReference type="EMBL" id="GAA5797997.1"/>
    </source>
</evidence>
<organism evidence="1 2">
    <name type="scientific">Helicostylum pulchrum</name>
    <dbReference type="NCBI Taxonomy" id="562976"/>
    <lineage>
        <taxon>Eukaryota</taxon>
        <taxon>Fungi</taxon>
        <taxon>Fungi incertae sedis</taxon>
        <taxon>Mucoromycota</taxon>
        <taxon>Mucoromycotina</taxon>
        <taxon>Mucoromycetes</taxon>
        <taxon>Mucorales</taxon>
        <taxon>Mucorineae</taxon>
        <taxon>Mucoraceae</taxon>
        <taxon>Helicostylum</taxon>
    </lineage>
</organism>
<dbReference type="EMBL" id="BAABUJ010000009">
    <property type="protein sequence ID" value="GAA5797997.1"/>
    <property type="molecule type" value="Genomic_DNA"/>
</dbReference>
<dbReference type="Gene3D" id="3.40.50.1820">
    <property type="entry name" value="alpha/beta hydrolase"/>
    <property type="match status" value="1"/>
</dbReference>
<accession>A0ABP9XTA7</accession>